<feature type="domain" description="RecX second three-helical" evidence="6">
    <location>
        <begin position="68"/>
        <end position="109"/>
    </location>
</feature>
<evidence type="ECO:0000256" key="1">
    <source>
        <dbReference type="ARBA" id="ARBA00004496"/>
    </source>
</evidence>
<comment type="function">
    <text evidence="5">Modulates RecA activity.</text>
</comment>
<organism evidence="9 10">
    <name type="scientific">Cyclobacterium lianum</name>
    <dbReference type="NCBI Taxonomy" id="388280"/>
    <lineage>
        <taxon>Bacteria</taxon>
        <taxon>Pseudomonadati</taxon>
        <taxon>Bacteroidota</taxon>
        <taxon>Cytophagia</taxon>
        <taxon>Cytophagales</taxon>
        <taxon>Cyclobacteriaceae</taxon>
        <taxon>Cyclobacterium</taxon>
    </lineage>
</organism>
<dbReference type="InterPro" id="IPR053924">
    <property type="entry name" value="RecX_HTH_2nd"/>
</dbReference>
<dbReference type="GO" id="GO:0006282">
    <property type="term" value="P:regulation of DNA repair"/>
    <property type="evidence" value="ECO:0007669"/>
    <property type="project" value="UniProtKB-UniRule"/>
</dbReference>
<dbReference type="InterPro" id="IPR003783">
    <property type="entry name" value="Regulatory_RecX"/>
</dbReference>
<name>A0A1M7IIG5_9BACT</name>
<gene>
    <name evidence="5" type="primary">recX</name>
    <name evidence="9" type="ORF">SAMN04488057_101334</name>
</gene>
<evidence type="ECO:0000259" key="7">
    <source>
        <dbReference type="Pfam" id="PF21981"/>
    </source>
</evidence>
<sequence length="168" mass="19518">MSVPEKENSDTGAKKKPGYAAALRRIASFCAYQERSHFEVRGKLEDWGLGPEEIGKLIARLEEQDFLNEKRFVDSFVRGRFGLKKWGKIRIRQELKMRQISEDLIRDSLAALDESEYEETLRFLAERKWKLTNEADPYKKKAKVSRFLLFRGFEADLIKDVVDGLATV</sequence>
<evidence type="ECO:0000313" key="10">
    <source>
        <dbReference type="Proteomes" id="UP000184513"/>
    </source>
</evidence>
<dbReference type="InterPro" id="IPR053926">
    <property type="entry name" value="RecX_HTH_1st"/>
</dbReference>
<feature type="domain" description="RecX third three-helical" evidence="7">
    <location>
        <begin position="116"/>
        <end position="162"/>
    </location>
</feature>
<dbReference type="EMBL" id="FRCY01000001">
    <property type="protein sequence ID" value="SHM40227.1"/>
    <property type="molecule type" value="Genomic_DNA"/>
</dbReference>
<evidence type="ECO:0000313" key="9">
    <source>
        <dbReference type="EMBL" id="SHM40227.1"/>
    </source>
</evidence>
<protein>
    <recommendedName>
        <fullName evidence="3 5">Regulatory protein RecX</fullName>
    </recommendedName>
</protein>
<comment type="similarity">
    <text evidence="2 5">Belongs to the RecX family.</text>
</comment>
<dbReference type="InterPro" id="IPR036388">
    <property type="entry name" value="WH-like_DNA-bd_sf"/>
</dbReference>
<comment type="subcellular location">
    <subcellularLocation>
        <location evidence="1 5">Cytoplasm</location>
    </subcellularLocation>
</comment>
<proteinExistence type="inferred from homology"/>
<dbReference type="AlphaFoldDB" id="A0A1M7IIG5"/>
<evidence type="ECO:0000259" key="6">
    <source>
        <dbReference type="Pfam" id="PF02631"/>
    </source>
</evidence>
<evidence type="ECO:0000256" key="3">
    <source>
        <dbReference type="ARBA" id="ARBA00018111"/>
    </source>
</evidence>
<accession>A0A1M7IIG5</accession>
<keyword evidence="4 5" id="KW-0963">Cytoplasm</keyword>
<dbReference type="GO" id="GO:0005737">
    <property type="term" value="C:cytoplasm"/>
    <property type="evidence" value="ECO:0007669"/>
    <property type="project" value="UniProtKB-SubCell"/>
</dbReference>
<dbReference type="HAMAP" id="MF_01114">
    <property type="entry name" value="RecX"/>
    <property type="match status" value="1"/>
</dbReference>
<evidence type="ECO:0000259" key="8">
    <source>
        <dbReference type="Pfam" id="PF21982"/>
    </source>
</evidence>
<dbReference type="Proteomes" id="UP000184513">
    <property type="component" value="Unassembled WGS sequence"/>
</dbReference>
<feature type="domain" description="RecX first three-helical" evidence="8">
    <location>
        <begin position="28"/>
        <end position="61"/>
    </location>
</feature>
<dbReference type="Gene3D" id="1.10.10.10">
    <property type="entry name" value="Winged helix-like DNA-binding domain superfamily/Winged helix DNA-binding domain"/>
    <property type="match status" value="3"/>
</dbReference>
<dbReference type="Pfam" id="PF02631">
    <property type="entry name" value="RecX_HTH2"/>
    <property type="match status" value="1"/>
</dbReference>
<evidence type="ECO:0000256" key="2">
    <source>
        <dbReference type="ARBA" id="ARBA00009695"/>
    </source>
</evidence>
<dbReference type="PANTHER" id="PTHR33602:SF1">
    <property type="entry name" value="REGULATORY PROTEIN RECX FAMILY PROTEIN"/>
    <property type="match status" value="1"/>
</dbReference>
<dbReference type="RefSeq" id="WP_073091473.1">
    <property type="nucleotide sequence ID" value="NZ_FRCY01000001.1"/>
</dbReference>
<dbReference type="PANTHER" id="PTHR33602">
    <property type="entry name" value="REGULATORY PROTEIN RECX FAMILY PROTEIN"/>
    <property type="match status" value="1"/>
</dbReference>
<reference evidence="9 10" key="1">
    <citation type="submission" date="2016-11" db="EMBL/GenBank/DDBJ databases">
        <authorList>
            <person name="Jaros S."/>
            <person name="Januszkiewicz K."/>
            <person name="Wedrychowicz H."/>
        </authorList>
    </citation>
    <scope>NUCLEOTIDE SEQUENCE [LARGE SCALE GENOMIC DNA]</scope>
    <source>
        <strain evidence="9 10">CGMCC 1.6102</strain>
    </source>
</reference>
<evidence type="ECO:0000256" key="5">
    <source>
        <dbReference type="HAMAP-Rule" id="MF_01114"/>
    </source>
</evidence>
<keyword evidence="10" id="KW-1185">Reference proteome</keyword>
<dbReference type="InterPro" id="IPR053925">
    <property type="entry name" value="RecX_HTH_3rd"/>
</dbReference>
<evidence type="ECO:0000256" key="4">
    <source>
        <dbReference type="ARBA" id="ARBA00022490"/>
    </source>
</evidence>
<dbReference type="Pfam" id="PF21982">
    <property type="entry name" value="RecX_HTH1"/>
    <property type="match status" value="1"/>
</dbReference>
<dbReference type="STRING" id="388280.SAMN04488057_101334"/>
<dbReference type="Pfam" id="PF21981">
    <property type="entry name" value="RecX_HTH3"/>
    <property type="match status" value="1"/>
</dbReference>